<dbReference type="CDD" id="cd11378">
    <property type="entry name" value="DUF296"/>
    <property type="match status" value="1"/>
</dbReference>
<dbReference type="InterPro" id="IPR005175">
    <property type="entry name" value="PPC_dom"/>
</dbReference>
<keyword evidence="3" id="KW-0238">DNA-binding</keyword>
<keyword evidence="4" id="KW-1185">Reference proteome</keyword>
<dbReference type="AlphaFoldDB" id="A0A369Q0J2"/>
<dbReference type="Pfam" id="PF03479">
    <property type="entry name" value="PCC"/>
    <property type="match status" value="1"/>
</dbReference>
<dbReference type="SUPFAM" id="SSF117856">
    <property type="entry name" value="AF0104/ALDC/Ptd012-like"/>
    <property type="match status" value="1"/>
</dbReference>
<evidence type="ECO:0000313" key="4">
    <source>
        <dbReference type="Proteomes" id="UP000253961"/>
    </source>
</evidence>
<evidence type="ECO:0000259" key="2">
    <source>
        <dbReference type="PROSITE" id="PS51742"/>
    </source>
</evidence>
<proteinExistence type="predicted"/>
<feature type="chain" id="PRO_5017017925" evidence="1">
    <location>
        <begin position="22"/>
        <end position="169"/>
    </location>
</feature>
<dbReference type="PANTHER" id="PTHR34988:SF1">
    <property type="entry name" value="DNA-BINDING PROTEIN"/>
    <property type="match status" value="1"/>
</dbReference>
<dbReference type="PANTHER" id="PTHR34988">
    <property type="entry name" value="PROTEIN, PUTATIVE-RELATED"/>
    <property type="match status" value="1"/>
</dbReference>
<evidence type="ECO:0000256" key="1">
    <source>
        <dbReference type="SAM" id="SignalP"/>
    </source>
</evidence>
<reference evidence="3 4" key="1">
    <citation type="submission" date="2018-07" db="EMBL/GenBank/DDBJ databases">
        <title>Pedobacter sp. nov., isolated from soil.</title>
        <authorList>
            <person name="Zhou L.Y."/>
            <person name="Du Z.J."/>
        </authorList>
    </citation>
    <scope>NUCLEOTIDE SEQUENCE [LARGE SCALE GENOMIC DNA]</scope>
    <source>
        <strain evidence="3 4">JDX94</strain>
    </source>
</reference>
<keyword evidence="1" id="KW-0732">Signal</keyword>
<feature type="domain" description="PPC" evidence="2">
    <location>
        <begin position="33"/>
        <end position="168"/>
    </location>
</feature>
<feature type="signal peptide" evidence="1">
    <location>
        <begin position="1"/>
        <end position="21"/>
    </location>
</feature>
<dbReference type="Gene3D" id="3.30.1330.80">
    <property type="entry name" value="Hypothetical protein, similar to alpha- acetolactate decarboxylase, domain 2"/>
    <property type="match status" value="1"/>
</dbReference>
<dbReference type="OrthoDB" id="9798999at2"/>
<dbReference type="PROSITE" id="PS51742">
    <property type="entry name" value="PPC"/>
    <property type="match status" value="1"/>
</dbReference>
<accession>A0A369Q0J2</accession>
<dbReference type="EMBL" id="QPKV01000002">
    <property type="protein sequence ID" value="RDC58403.1"/>
    <property type="molecule type" value="Genomic_DNA"/>
</dbReference>
<name>A0A369Q0J2_9SPHI</name>
<dbReference type="RefSeq" id="WP_115401812.1">
    <property type="nucleotide sequence ID" value="NZ_QPKV01000002.1"/>
</dbReference>
<evidence type="ECO:0000313" key="3">
    <source>
        <dbReference type="EMBL" id="RDC58403.1"/>
    </source>
</evidence>
<dbReference type="GO" id="GO:0003677">
    <property type="term" value="F:DNA binding"/>
    <property type="evidence" value="ECO:0007669"/>
    <property type="project" value="UniProtKB-KW"/>
</dbReference>
<gene>
    <name evidence="3" type="ORF">DU508_03965</name>
</gene>
<comment type="caution">
    <text evidence="3">The sequence shown here is derived from an EMBL/GenBank/DDBJ whole genome shotgun (WGS) entry which is preliminary data.</text>
</comment>
<sequence>MKKLIYLLLLFWGVTNTNIMAQGINQDTTKRYIKIPTGFLMVLRQGDDVLAHLENLANQENIPSANFSGMGFVNAKFGFFNFKTKEYEPKEFKDVELASMNGSIAWQNGKASLHTHGVVTGKDLKAHGGHLLAATVGTGSVEIMITVHQQKLERIKEEPLGANVLNLGN</sequence>
<dbReference type="Proteomes" id="UP000253961">
    <property type="component" value="Unassembled WGS sequence"/>
</dbReference>
<organism evidence="3 4">
    <name type="scientific">Pedobacter chinensis</name>
    <dbReference type="NCBI Taxonomy" id="2282421"/>
    <lineage>
        <taxon>Bacteria</taxon>
        <taxon>Pseudomonadati</taxon>
        <taxon>Bacteroidota</taxon>
        <taxon>Sphingobacteriia</taxon>
        <taxon>Sphingobacteriales</taxon>
        <taxon>Sphingobacteriaceae</taxon>
        <taxon>Pedobacter</taxon>
    </lineage>
</organism>
<protein>
    <submittedName>
        <fullName evidence="3">DNA-binding protein</fullName>
    </submittedName>
</protein>